<feature type="transmembrane region" description="Helical" evidence="9">
    <location>
        <begin position="421"/>
        <end position="443"/>
    </location>
</feature>
<evidence type="ECO:0000256" key="5">
    <source>
        <dbReference type="ARBA" id="ARBA00022984"/>
    </source>
</evidence>
<organism evidence="10 11">
    <name type="scientific">Streptomyces incarnatus</name>
    <dbReference type="NCBI Taxonomy" id="665007"/>
    <lineage>
        <taxon>Bacteria</taxon>
        <taxon>Bacillati</taxon>
        <taxon>Actinomycetota</taxon>
        <taxon>Actinomycetes</taxon>
        <taxon>Kitasatosporales</taxon>
        <taxon>Streptomycetaceae</taxon>
        <taxon>Streptomyces</taxon>
    </lineage>
</organism>
<feature type="transmembrane region" description="Helical" evidence="9">
    <location>
        <begin position="133"/>
        <end position="159"/>
    </location>
</feature>
<evidence type="ECO:0000313" key="11">
    <source>
        <dbReference type="Proteomes" id="UP000035366"/>
    </source>
</evidence>
<feature type="compositionally biased region" description="Low complexity" evidence="8">
    <location>
        <begin position="13"/>
        <end position="26"/>
    </location>
</feature>
<gene>
    <name evidence="10" type="ORF">ABB07_24515</name>
</gene>
<keyword evidence="2" id="KW-1003">Cell membrane</keyword>
<keyword evidence="5" id="KW-0573">Peptidoglycan synthesis</keyword>
<comment type="subcellular location">
    <subcellularLocation>
        <location evidence="1">Cell membrane</location>
        <topology evidence="1">Multi-pass membrane protein</topology>
    </subcellularLocation>
</comment>
<proteinExistence type="predicted"/>
<dbReference type="PANTHER" id="PTHR47019:SF1">
    <property type="entry name" value="LIPID II FLIPPASE MURJ"/>
    <property type="match status" value="1"/>
</dbReference>
<feature type="transmembrane region" description="Helical" evidence="9">
    <location>
        <begin position="79"/>
        <end position="102"/>
    </location>
</feature>
<keyword evidence="3 9" id="KW-0812">Transmembrane</keyword>
<name>A0ABN4GR92_9ACTN</name>
<dbReference type="InterPro" id="IPR004268">
    <property type="entry name" value="MurJ"/>
</dbReference>
<feature type="transmembrane region" description="Helical" evidence="9">
    <location>
        <begin position="39"/>
        <end position="59"/>
    </location>
</feature>
<evidence type="ECO:0000256" key="6">
    <source>
        <dbReference type="ARBA" id="ARBA00022989"/>
    </source>
</evidence>
<evidence type="ECO:0000313" key="10">
    <source>
        <dbReference type="EMBL" id="AKJ13081.1"/>
    </source>
</evidence>
<keyword evidence="11" id="KW-1185">Reference proteome</keyword>
<sequence>MGTAHGCDPGDSPAADGTRRAAGTAPGQETFPGTVSGRFLAKATLISAALSVSGAVLGLGRDQALAHFFGAGADTDAFLVAWTVAETAATLLIDAGMAYVLVPAFSAALARRGRVPGGGDPVRALIAASLPRLCLGLAAAALAIMVGAPLLVSLLAPSLPDASLATDCTRLTATCVLTFGLAGYCSAALRAHGSFVAPAATSLALNIVIIATLFGLGDRWGVRGAALGVALGGCLMIAVQLPSLWRRIAGEPGPQPLPAPGGDDRRPLTPALVTSVLLFVLCRQAQVFVERHLASALPAGAISHLNYAQKVAQLPMSLSLMVCVVTFPVLARAVAEGDLRRARERTEGDLVLVGCLVLLGIAVIEACAPQIIQLLFQHGAFTAADTAATASTMRVYTLGLLGHTLVGALVRSYFSAGRATWYPLGAMAAGLIVNIGAGAWAVGIWGARGIAAANAAGITLTALLLLLGTGARSIPVRVPRVVAELAKPVRAALCAAGAGAVCARPFTSPPAAVAVGCVSVTAVFLALVWALDVADARTVLARATPVARRIVTRGMSHGR</sequence>
<dbReference type="PANTHER" id="PTHR47019">
    <property type="entry name" value="LIPID II FLIPPASE MURJ"/>
    <property type="match status" value="1"/>
</dbReference>
<dbReference type="PRINTS" id="PR01806">
    <property type="entry name" value="VIRFACTRMVIN"/>
</dbReference>
<feature type="transmembrane region" description="Helical" evidence="9">
    <location>
        <begin position="196"/>
        <end position="214"/>
    </location>
</feature>
<accession>A0ABN4GR92</accession>
<evidence type="ECO:0000256" key="8">
    <source>
        <dbReference type="SAM" id="MobiDB-lite"/>
    </source>
</evidence>
<feature type="transmembrane region" description="Helical" evidence="9">
    <location>
        <begin position="512"/>
        <end position="531"/>
    </location>
</feature>
<reference evidence="10 11" key="1">
    <citation type="journal article" date="2015" name="ISME J.">
        <title>Draft Genome Sequence of Streptomyces incarnatus NRRL8089, which Produces the Nucleoside Antibiotic Sinefungin.</title>
        <authorList>
            <person name="Oshima K."/>
            <person name="Hattori M."/>
            <person name="Shimizu H."/>
            <person name="Fukuda K."/>
            <person name="Nemoto M."/>
            <person name="Inagaki K."/>
            <person name="Tamura T."/>
        </authorList>
    </citation>
    <scope>NUCLEOTIDE SEQUENCE [LARGE SCALE GENOMIC DNA]</scope>
    <source>
        <strain evidence="10 11">NRRL 8089</strain>
    </source>
</reference>
<dbReference type="EMBL" id="CP011497">
    <property type="protein sequence ID" value="AKJ13081.1"/>
    <property type="molecule type" value="Genomic_DNA"/>
</dbReference>
<feature type="transmembrane region" description="Helical" evidence="9">
    <location>
        <begin position="171"/>
        <end position="189"/>
    </location>
</feature>
<evidence type="ECO:0000256" key="2">
    <source>
        <dbReference type="ARBA" id="ARBA00022475"/>
    </source>
</evidence>
<feature type="transmembrane region" description="Helical" evidence="9">
    <location>
        <begin position="220"/>
        <end position="239"/>
    </location>
</feature>
<evidence type="ECO:0000256" key="3">
    <source>
        <dbReference type="ARBA" id="ARBA00022692"/>
    </source>
</evidence>
<feature type="transmembrane region" description="Helical" evidence="9">
    <location>
        <begin position="395"/>
        <end position="414"/>
    </location>
</feature>
<keyword evidence="4" id="KW-0133">Cell shape</keyword>
<protein>
    <submittedName>
        <fullName evidence="10">Membrane protein</fullName>
    </submittedName>
</protein>
<feature type="region of interest" description="Disordered" evidence="8">
    <location>
        <begin position="1"/>
        <end position="28"/>
    </location>
</feature>
<keyword evidence="6 9" id="KW-1133">Transmembrane helix</keyword>
<dbReference type="InterPro" id="IPR051050">
    <property type="entry name" value="Lipid_II_flippase_MurJ/MviN"/>
</dbReference>
<evidence type="ECO:0000256" key="7">
    <source>
        <dbReference type="ARBA" id="ARBA00023136"/>
    </source>
</evidence>
<evidence type="ECO:0000256" key="9">
    <source>
        <dbReference type="SAM" id="Phobius"/>
    </source>
</evidence>
<dbReference type="Pfam" id="PF03023">
    <property type="entry name" value="MurJ"/>
    <property type="match status" value="1"/>
</dbReference>
<feature type="transmembrane region" description="Helical" evidence="9">
    <location>
        <begin position="449"/>
        <end position="468"/>
    </location>
</feature>
<evidence type="ECO:0000256" key="1">
    <source>
        <dbReference type="ARBA" id="ARBA00004651"/>
    </source>
</evidence>
<evidence type="ECO:0000256" key="4">
    <source>
        <dbReference type="ARBA" id="ARBA00022960"/>
    </source>
</evidence>
<feature type="transmembrane region" description="Helical" evidence="9">
    <location>
        <begin position="350"/>
        <end position="375"/>
    </location>
</feature>
<keyword evidence="7 9" id="KW-0472">Membrane</keyword>
<dbReference type="Proteomes" id="UP000035366">
    <property type="component" value="Chromosome"/>
</dbReference>